<dbReference type="Gene3D" id="3.30.420.40">
    <property type="match status" value="1"/>
</dbReference>
<reference evidence="2 3" key="1">
    <citation type="submission" date="2018-03" db="EMBL/GenBank/DDBJ databases">
        <title>Genomic Encyclopedia of Archaeal and Bacterial Type Strains, Phase II (KMG-II): from individual species to whole genera.</title>
        <authorList>
            <person name="Goeker M."/>
        </authorList>
    </citation>
    <scope>NUCLEOTIDE SEQUENCE [LARGE SCALE GENOMIC DNA]</scope>
    <source>
        <strain evidence="2 3">DSM 100214</strain>
    </source>
</reference>
<protein>
    <submittedName>
        <fullName evidence="2">Exopolyphosphatase/guanosine-5'-triphosphate, 3'-diphosphate pyrophosphatase</fullName>
    </submittedName>
</protein>
<dbReference type="PANTHER" id="PTHR30005:SF0">
    <property type="entry name" value="RETROGRADE REGULATION PROTEIN 2"/>
    <property type="match status" value="1"/>
</dbReference>
<sequence length="310" mass="35558">MDTKRFAAIDIGSNSVRLLITDVIDYKGKPYFKKNQLIRIPLKLGEDTFSTGFISDVKKEKLTTLMQSLQGLITVNDVEVWRACATSAIREAENATEILTHVENKTGIHIEMIDPIEEAHYIRLNNIDEFQEEDRAYIFTDVGGGSTELILFYKNQEIATGSFRLGTLRTLPAEEEKNEWEAMKDWMEEHCKNFPKISLIGSGGNINKLDSLLRRCGRIKREELIAYYRKLRTMSYEERVINLKVSLDRAEVIMPAINIYLRIMKLSRALVIETPIIGVADGIIKDLYIKDYQYQSVLSEKNKALYSTNS</sequence>
<dbReference type="SUPFAM" id="SSF53067">
    <property type="entry name" value="Actin-like ATPase domain"/>
    <property type="match status" value="2"/>
</dbReference>
<accession>A0A2V3PKC8</accession>
<evidence type="ECO:0000313" key="3">
    <source>
        <dbReference type="Proteomes" id="UP000247973"/>
    </source>
</evidence>
<comment type="caution">
    <text evidence="2">The sequence shown here is derived from an EMBL/GenBank/DDBJ whole genome shotgun (WGS) entry which is preliminary data.</text>
</comment>
<evidence type="ECO:0000313" key="2">
    <source>
        <dbReference type="EMBL" id="PXV61997.1"/>
    </source>
</evidence>
<gene>
    <name evidence="2" type="ORF">CLV62_12340</name>
</gene>
<organism evidence="2 3">
    <name type="scientific">Dysgonomonas alginatilytica</name>
    <dbReference type="NCBI Taxonomy" id="1605892"/>
    <lineage>
        <taxon>Bacteria</taxon>
        <taxon>Pseudomonadati</taxon>
        <taxon>Bacteroidota</taxon>
        <taxon>Bacteroidia</taxon>
        <taxon>Bacteroidales</taxon>
        <taxon>Dysgonomonadaceae</taxon>
        <taxon>Dysgonomonas</taxon>
    </lineage>
</organism>
<name>A0A2V3PKC8_9BACT</name>
<dbReference type="InterPro" id="IPR003695">
    <property type="entry name" value="Ppx_GppA_N"/>
</dbReference>
<feature type="domain" description="Ppx/GppA phosphatase N-terminal" evidence="1">
    <location>
        <begin position="42"/>
        <end position="284"/>
    </location>
</feature>
<dbReference type="OrthoDB" id="9814545at2"/>
<proteinExistence type="predicted"/>
<dbReference type="GO" id="GO:0016462">
    <property type="term" value="F:pyrophosphatase activity"/>
    <property type="evidence" value="ECO:0007669"/>
    <property type="project" value="TreeGrafter"/>
</dbReference>
<evidence type="ECO:0000259" key="1">
    <source>
        <dbReference type="Pfam" id="PF02541"/>
    </source>
</evidence>
<dbReference type="Gene3D" id="3.30.420.150">
    <property type="entry name" value="Exopolyphosphatase. Domain 2"/>
    <property type="match status" value="1"/>
</dbReference>
<dbReference type="Pfam" id="PF02541">
    <property type="entry name" value="Ppx-GppA"/>
    <property type="match status" value="1"/>
</dbReference>
<dbReference type="InterPro" id="IPR050273">
    <property type="entry name" value="GppA/Ppx_hydrolase"/>
</dbReference>
<dbReference type="PANTHER" id="PTHR30005">
    <property type="entry name" value="EXOPOLYPHOSPHATASE"/>
    <property type="match status" value="1"/>
</dbReference>
<dbReference type="InterPro" id="IPR043129">
    <property type="entry name" value="ATPase_NBD"/>
</dbReference>
<dbReference type="EMBL" id="QICL01000023">
    <property type="protein sequence ID" value="PXV61997.1"/>
    <property type="molecule type" value="Genomic_DNA"/>
</dbReference>
<dbReference type="CDD" id="cd24006">
    <property type="entry name" value="ASKHA_NBD_PPX_GppA"/>
    <property type="match status" value="1"/>
</dbReference>
<dbReference type="Proteomes" id="UP000247973">
    <property type="component" value="Unassembled WGS sequence"/>
</dbReference>
<keyword evidence="3" id="KW-1185">Reference proteome</keyword>
<dbReference type="AlphaFoldDB" id="A0A2V3PKC8"/>
<dbReference type="RefSeq" id="WP_110311711.1">
    <property type="nucleotide sequence ID" value="NZ_QICL01000023.1"/>
</dbReference>